<name>A0A6J8C1P2_MYTCO</name>
<dbReference type="AlphaFoldDB" id="A0A6J8C1P2"/>
<dbReference type="Pfam" id="PF18738">
    <property type="entry name" value="HEPN_DZIP3"/>
    <property type="match status" value="1"/>
</dbReference>
<dbReference type="EMBL" id="CACVKT020004487">
    <property type="protein sequence ID" value="CAC5390275.1"/>
    <property type="molecule type" value="Genomic_DNA"/>
</dbReference>
<evidence type="ECO:0000313" key="3">
    <source>
        <dbReference type="Proteomes" id="UP000507470"/>
    </source>
</evidence>
<dbReference type="Proteomes" id="UP000507470">
    <property type="component" value="Unassembled WGS sequence"/>
</dbReference>
<sequence length="164" mass="18589">MSAPSCGFDQLPAAMETTPAADLARIKHYRNNLAHLDNGKIDIAFFNTAWNDLTGAIGRLGGLQMRQECDHMKTKPLDQNNEEIILDIKHSRKEVQVLKDSLESLKLSHTEMIKSHESLQENHAVVTKEIEEIKIYQMDTVPWNIRGKLFKGTWVTSTPSTLTF</sequence>
<evidence type="ECO:0000259" key="1">
    <source>
        <dbReference type="Pfam" id="PF18738"/>
    </source>
</evidence>
<evidence type="ECO:0000313" key="2">
    <source>
        <dbReference type="EMBL" id="CAC5390275.1"/>
    </source>
</evidence>
<feature type="domain" description="DZIP3-like HEPN" evidence="1">
    <location>
        <begin position="2"/>
        <end position="83"/>
    </location>
</feature>
<proteinExistence type="predicted"/>
<protein>
    <recommendedName>
        <fullName evidence="1">DZIP3-like HEPN domain-containing protein</fullName>
    </recommendedName>
</protein>
<dbReference type="InterPro" id="IPR041249">
    <property type="entry name" value="HEPN_DZIP3"/>
</dbReference>
<gene>
    <name evidence="2" type="ORF">MCOR_25386</name>
</gene>
<keyword evidence="3" id="KW-1185">Reference proteome</keyword>
<reference evidence="2 3" key="1">
    <citation type="submission" date="2020-06" db="EMBL/GenBank/DDBJ databases">
        <authorList>
            <person name="Li R."/>
            <person name="Bekaert M."/>
        </authorList>
    </citation>
    <scope>NUCLEOTIDE SEQUENCE [LARGE SCALE GENOMIC DNA]</scope>
    <source>
        <strain evidence="3">wild</strain>
    </source>
</reference>
<organism evidence="2 3">
    <name type="scientific">Mytilus coruscus</name>
    <name type="common">Sea mussel</name>
    <dbReference type="NCBI Taxonomy" id="42192"/>
    <lineage>
        <taxon>Eukaryota</taxon>
        <taxon>Metazoa</taxon>
        <taxon>Spiralia</taxon>
        <taxon>Lophotrochozoa</taxon>
        <taxon>Mollusca</taxon>
        <taxon>Bivalvia</taxon>
        <taxon>Autobranchia</taxon>
        <taxon>Pteriomorphia</taxon>
        <taxon>Mytilida</taxon>
        <taxon>Mytiloidea</taxon>
        <taxon>Mytilidae</taxon>
        <taxon>Mytilinae</taxon>
        <taxon>Mytilus</taxon>
    </lineage>
</organism>
<dbReference type="OrthoDB" id="6083162at2759"/>
<accession>A0A6J8C1P2</accession>